<dbReference type="EMBL" id="CP000817">
    <property type="protein sequence ID" value="ACA41731.1"/>
    <property type="molecule type" value="Genomic_DNA"/>
</dbReference>
<dbReference type="Proteomes" id="UP000002164">
    <property type="component" value="Chromosome"/>
</dbReference>
<organism evidence="7 8">
    <name type="scientific">Lysinibacillus sphaericus (strain C3-41)</name>
    <dbReference type="NCBI Taxonomy" id="444177"/>
    <lineage>
        <taxon>Bacteria</taxon>
        <taxon>Bacillati</taxon>
        <taxon>Bacillota</taxon>
        <taxon>Bacilli</taxon>
        <taxon>Bacillales</taxon>
        <taxon>Bacillaceae</taxon>
        <taxon>Lysinibacillus</taxon>
    </lineage>
</organism>
<dbReference type="KEGG" id="lsp:Bsph_4272"/>
<dbReference type="InterPro" id="IPR006128">
    <property type="entry name" value="Lipoprotein_PsaA-like"/>
</dbReference>
<evidence type="ECO:0000256" key="2">
    <source>
        <dbReference type="ARBA" id="ARBA00022729"/>
    </source>
</evidence>
<dbReference type="AlphaFoldDB" id="B1HY16"/>
<name>B1HY16_LYSSC</name>
<dbReference type="GO" id="GO:0030001">
    <property type="term" value="P:metal ion transport"/>
    <property type="evidence" value="ECO:0007669"/>
    <property type="project" value="InterPro"/>
</dbReference>
<dbReference type="InterPro" id="IPR006129">
    <property type="entry name" value="AdhesinB"/>
</dbReference>
<evidence type="ECO:0000256" key="4">
    <source>
        <dbReference type="SAM" id="Coils"/>
    </source>
</evidence>
<dbReference type="SUPFAM" id="SSF53807">
    <property type="entry name" value="Helical backbone' metal receptor"/>
    <property type="match status" value="1"/>
</dbReference>
<dbReference type="GO" id="GO:0007155">
    <property type="term" value="P:cell adhesion"/>
    <property type="evidence" value="ECO:0007669"/>
    <property type="project" value="InterPro"/>
</dbReference>
<evidence type="ECO:0000313" key="7">
    <source>
        <dbReference type="EMBL" id="ACA41731.1"/>
    </source>
</evidence>
<dbReference type="PRINTS" id="PR00691">
    <property type="entry name" value="ADHESINB"/>
</dbReference>
<dbReference type="EnsemblBacteria" id="ACA41731">
    <property type="protein sequence ID" value="ACA41731"/>
    <property type="gene ID" value="Bsph_4272"/>
</dbReference>
<dbReference type="GO" id="GO:0046872">
    <property type="term" value="F:metal ion binding"/>
    <property type="evidence" value="ECO:0007669"/>
    <property type="project" value="InterPro"/>
</dbReference>
<evidence type="ECO:0000256" key="1">
    <source>
        <dbReference type="ARBA" id="ARBA00022448"/>
    </source>
</evidence>
<feature type="coiled-coil region" evidence="4">
    <location>
        <begin position="198"/>
        <end position="225"/>
    </location>
</feature>
<dbReference type="PRINTS" id="PR00690">
    <property type="entry name" value="ADHESNFAMILY"/>
</dbReference>
<feature type="chain" id="PRO_5038506671" evidence="6">
    <location>
        <begin position="22"/>
        <end position="341"/>
    </location>
</feature>
<proteinExistence type="inferred from homology"/>
<feature type="signal peptide" evidence="6">
    <location>
        <begin position="1"/>
        <end position="21"/>
    </location>
</feature>
<evidence type="ECO:0000256" key="5">
    <source>
        <dbReference type="SAM" id="MobiDB-lite"/>
    </source>
</evidence>
<dbReference type="InterPro" id="IPR050492">
    <property type="entry name" value="Bact_metal-bind_prot9"/>
</dbReference>
<evidence type="ECO:0000256" key="3">
    <source>
        <dbReference type="RuleBase" id="RU003512"/>
    </source>
</evidence>
<evidence type="ECO:0000313" key="8">
    <source>
        <dbReference type="Proteomes" id="UP000002164"/>
    </source>
</evidence>
<keyword evidence="1 3" id="KW-0813">Transport</keyword>
<dbReference type="InterPro" id="IPR006127">
    <property type="entry name" value="ZnuA-like"/>
</dbReference>
<protein>
    <submittedName>
        <fullName evidence="7">Zinc-binding protein adcA</fullName>
    </submittedName>
</protein>
<evidence type="ECO:0000256" key="6">
    <source>
        <dbReference type="SAM" id="SignalP"/>
    </source>
</evidence>
<dbReference type="Pfam" id="PF01297">
    <property type="entry name" value="ZnuA"/>
    <property type="match status" value="1"/>
</dbReference>
<accession>B1HY16</accession>
<reference evidence="7 8" key="1">
    <citation type="journal article" date="2008" name="J. Bacteriol.">
        <title>Complete genome sequence of the mosquitocidal bacterium Bacillus sphaericus C3-41 and comparison with those of closely related Bacillus species.</title>
        <authorList>
            <person name="Hu X."/>
            <person name="Fan W."/>
            <person name="Han B."/>
            <person name="Liu H."/>
            <person name="Zheng D."/>
            <person name="Li Q."/>
            <person name="Dong W."/>
            <person name="Yan J."/>
            <person name="Gao M."/>
            <person name="Berry C."/>
            <person name="Yuan Z."/>
        </authorList>
    </citation>
    <scope>NUCLEOTIDE SEQUENCE [LARGE SCALE GENOMIC DNA]</scope>
    <source>
        <strain evidence="7 8">C3-41</strain>
    </source>
</reference>
<dbReference type="RefSeq" id="WP_012295760.1">
    <property type="nucleotide sequence ID" value="NC_010382.1"/>
</dbReference>
<dbReference type="PANTHER" id="PTHR42953:SF8">
    <property type="entry name" value="ZINT DOMAIN-CONTAINING PROTEIN"/>
    <property type="match status" value="1"/>
</dbReference>
<dbReference type="PROSITE" id="PS51257">
    <property type="entry name" value="PROKAR_LIPOPROTEIN"/>
    <property type="match status" value="1"/>
</dbReference>
<keyword evidence="2 6" id="KW-0732">Signal</keyword>
<feature type="region of interest" description="Disordered" evidence="5">
    <location>
        <begin position="135"/>
        <end position="169"/>
    </location>
</feature>
<dbReference type="HOGENOM" id="CLU_016838_1_0_9"/>
<keyword evidence="4" id="KW-0175">Coiled coil</keyword>
<gene>
    <name evidence="7" type="primary">adcA</name>
    <name evidence="7" type="ordered locus">Bsph_4272</name>
</gene>
<sequence length="341" mass="37970">MKKVYVLLLVTVLALFTAACGDQSSTSQKSSNETDKLTIYTTVYPLSYFAQRIGGDFVDVSSIYPAGANEHTFEPTQKDMMKLADAKIFFYIGLGLEGFVENAKKTLANEDVTMVATADKVSDEKLAISTGHVHAEDDHHEHDHAATEEDHDHAEEEHGHDDHEHGDIDPHVWLSPTISEDLALAIKNALVEKMPAQEATFTQNYEALVKELQDLDQEFKVMADQAQNKTFFVSHAAFGYIAGQYGLTQIPIAGLNSQNEPSQKELTMIVDKANELHIHHILFEQNVSSKLAEVIQKEVGAKSLVLHNLSVLTTDDEKNKETYFTLMKKNIQTLDKALSNQ</sequence>
<dbReference type="Gene3D" id="3.40.50.1980">
    <property type="entry name" value="Nitrogenase molybdenum iron protein domain"/>
    <property type="match status" value="2"/>
</dbReference>
<dbReference type="PANTHER" id="PTHR42953">
    <property type="entry name" value="HIGH-AFFINITY ZINC UPTAKE SYSTEM PROTEIN ZNUA-RELATED"/>
    <property type="match status" value="1"/>
</dbReference>
<comment type="similarity">
    <text evidence="3">Belongs to the bacterial solute-binding protein 9 family.</text>
</comment>